<evidence type="ECO:0000256" key="8">
    <source>
        <dbReference type="SAM" id="Phobius"/>
    </source>
</evidence>
<feature type="transmembrane region" description="Helical" evidence="8">
    <location>
        <begin position="184"/>
        <end position="208"/>
    </location>
</feature>
<reference evidence="10" key="1">
    <citation type="submission" date="2021-03" db="EMBL/GenBank/DDBJ databases">
        <title>Leucobacter chromiisoli sp. nov., isolated from chromium-containing soil of chemical plant.</title>
        <authorList>
            <person name="Xu Z."/>
        </authorList>
    </citation>
    <scope>NUCLEOTIDE SEQUENCE</scope>
    <source>
        <strain evidence="10">K 70/01</strain>
    </source>
</reference>
<name>A0A939QJN9_9MICO</name>
<feature type="transmembrane region" description="Helical" evidence="8">
    <location>
        <begin position="228"/>
        <end position="250"/>
    </location>
</feature>
<comment type="caution">
    <text evidence="10">The sequence shown here is derived from an EMBL/GenBank/DDBJ whole genome shotgun (WGS) entry which is preliminary data.</text>
</comment>
<dbReference type="RefSeq" id="WP_208237009.1">
    <property type="nucleotide sequence ID" value="NZ_BAAAQU010000001.1"/>
</dbReference>
<dbReference type="Proteomes" id="UP000668403">
    <property type="component" value="Unassembled WGS sequence"/>
</dbReference>
<evidence type="ECO:0000313" key="10">
    <source>
        <dbReference type="EMBL" id="MBO2989151.1"/>
    </source>
</evidence>
<dbReference type="AlphaFoldDB" id="A0A939QJN9"/>
<dbReference type="GO" id="GO:0005886">
    <property type="term" value="C:plasma membrane"/>
    <property type="evidence" value="ECO:0007669"/>
    <property type="project" value="UniProtKB-SubCell"/>
</dbReference>
<dbReference type="PROSITE" id="PS50928">
    <property type="entry name" value="ABC_TM1"/>
    <property type="match status" value="1"/>
</dbReference>
<keyword evidence="4" id="KW-0997">Cell inner membrane</keyword>
<keyword evidence="7 8" id="KW-0472">Membrane</keyword>
<feature type="transmembrane region" description="Helical" evidence="8">
    <location>
        <begin position="99"/>
        <end position="119"/>
    </location>
</feature>
<feature type="domain" description="ABC transmembrane type-1" evidence="9">
    <location>
        <begin position="60"/>
        <end position="247"/>
    </location>
</feature>
<evidence type="ECO:0000259" key="9">
    <source>
        <dbReference type="PROSITE" id="PS50928"/>
    </source>
</evidence>
<evidence type="ECO:0000313" key="11">
    <source>
        <dbReference type="Proteomes" id="UP000668403"/>
    </source>
</evidence>
<dbReference type="PANTHER" id="PTHR43357">
    <property type="entry name" value="INNER MEMBRANE ABC TRANSPORTER PERMEASE PROTEIN YDCV"/>
    <property type="match status" value="1"/>
</dbReference>
<evidence type="ECO:0000256" key="5">
    <source>
        <dbReference type="ARBA" id="ARBA00022692"/>
    </source>
</evidence>
<feature type="transmembrane region" description="Helical" evidence="8">
    <location>
        <begin position="125"/>
        <end position="146"/>
    </location>
</feature>
<evidence type="ECO:0000256" key="7">
    <source>
        <dbReference type="ARBA" id="ARBA00023136"/>
    </source>
</evidence>
<keyword evidence="3" id="KW-1003">Cell membrane</keyword>
<feature type="transmembrane region" description="Helical" evidence="8">
    <location>
        <begin position="60"/>
        <end position="87"/>
    </location>
</feature>
<keyword evidence="11" id="KW-1185">Reference proteome</keyword>
<comment type="subcellular location">
    <subcellularLocation>
        <location evidence="1">Cell inner membrane</location>
        <topology evidence="1">Multi-pass membrane protein</topology>
    </subcellularLocation>
</comment>
<sequence length="264" mass="28467">MTRGATLQRTLPHAVLLTFLVCALLPLASVGVFGFTNVRDGFTIEPVLALLASDTAVRPILNTVVLTLLTVLVGYALVIPSLVWMHLRAPRALPIAETASLLPYVIPAIALVGGVNLVLRPLAPGFFVSLFSLVPFYVLITLPFMFRTIDSGLRSLDLRTLMRASESLGSGAIRTFCAVVLPNLWPAILSGALLVIMMASGELVMAQLMLHRTFPTLLIELGQSQVRLAAALSFLSILGSWALIGLLLWIGRRRTTIDSTPFAL</sequence>
<dbReference type="InterPro" id="IPR035906">
    <property type="entry name" value="MetI-like_sf"/>
</dbReference>
<evidence type="ECO:0000256" key="3">
    <source>
        <dbReference type="ARBA" id="ARBA00022475"/>
    </source>
</evidence>
<protein>
    <recommendedName>
        <fullName evidence="9">ABC transmembrane type-1 domain-containing protein</fullName>
    </recommendedName>
</protein>
<evidence type="ECO:0000256" key="1">
    <source>
        <dbReference type="ARBA" id="ARBA00004429"/>
    </source>
</evidence>
<dbReference type="Gene3D" id="1.10.3720.10">
    <property type="entry name" value="MetI-like"/>
    <property type="match status" value="1"/>
</dbReference>
<gene>
    <name evidence="10" type="ORF">J4H85_03960</name>
</gene>
<dbReference type="InterPro" id="IPR000515">
    <property type="entry name" value="MetI-like"/>
</dbReference>
<dbReference type="SUPFAM" id="SSF161098">
    <property type="entry name" value="MetI-like"/>
    <property type="match status" value="1"/>
</dbReference>
<dbReference type="PANTHER" id="PTHR43357:SF4">
    <property type="entry name" value="INNER MEMBRANE ABC TRANSPORTER PERMEASE PROTEIN YDCV"/>
    <property type="match status" value="1"/>
</dbReference>
<dbReference type="EMBL" id="JAGFBF010000001">
    <property type="protein sequence ID" value="MBO2989151.1"/>
    <property type="molecule type" value="Genomic_DNA"/>
</dbReference>
<keyword evidence="6 8" id="KW-1133">Transmembrane helix</keyword>
<organism evidence="10 11">
    <name type="scientific">Leucobacter tardus</name>
    <dbReference type="NCBI Taxonomy" id="501483"/>
    <lineage>
        <taxon>Bacteria</taxon>
        <taxon>Bacillati</taxon>
        <taxon>Actinomycetota</taxon>
        <taxon>Actinomycetes</taxon>
        <taxon>Micrococcales</taxon>
        <taxon>Microbacteriaceae</taxon>
        <taxon>Leucobacter</taxon>
    </lineage>
</organism>
<dbReference type="CDD" id="cd06261">
    <property type="entry name" value="TM_PBP2"/>
    <property type="match status" value="1"/>
</dbReference>
<evidence type="ECO:0000256" key="4">
    <source>
        <dbReference type="ARBA" id="ARBA00022519"/>
    </source>
</evidence>
<evidence type="ECO:0000256" key="2">
    <source>
        <dbReference type="ARBA" id="ARBA00022448"/>
    </source>
</evidence>
<accession>A0A939QJN9</accession>
<dbReference type="GO" id="GO:0055085">
    <property type="term" value="P:transmembrane transport"/>
    <property type="evidence" value="ECO:0007669"/>
    <property type="project" value="InterPro"/>
</dbReference>
<keyword evidence="5 8" id="KW-0812">Transmembrane</keyword>
<keyword evidence="2" id="KW-0813">Transport</keyword>
<proteinExistence type="predicted"/>
<evidence type="ECO:0000256" key="6">
    <source>
        <dbReference type="ARBA" id="ARBA00022989"/>
    </source>
</evidence>